<sequence length="189" mass="21506">MSTNALVAYVELDGTVTSSYVHYDGYTTGVGEMLLENYNTDKCARDLASTLGYASSLRETVADSHEDRANTDEAIVHASFAEFEKYVRENSYLEYVYVWTSTKWFVGSYTLEVEGVGRYAEYNSTWNGWEELVTVYVREGNETVERYKTMVSEGKVGVEYLDHARELEEVVSRYHRVAMKEVARTALAA</sequence>
<dbReference type="AlphaFoldDB" id="A0A382JGV3"/>
<evidence type="ECO:0000313" key="1">
    <source>
        <dbReference type="EMBL" id="SVC10592.1"/>
    </source>
</evidence>
<gene>
    <name evidence="1" type="ORF">METZ01_LOCUS263446</name>
</gene>
<organism evidence="1">
    <name type="scientific">marine metagenome</name>
    <dbReference type="NCBI Taxonomy" id="408172"/>
    <lineage>
        <taxon>unclassified sequences</taxon>
        <taxon>metagenomes</taxon>
        <taxon>ecological metagenomes</taxon>
    </lineage>
</organism>
<proteinExistence type="predicted"/>
<name>A0A382JGV3_9ZZZZ</name>
<accession>A0A382JGV3</accession>
<dbReference type="EMBL" id="UINC01073878">
    <property type="protein sequence ID" value="SVC10592.1"/>
    <property type="molecule type" value="Genomic_DNA"/>
</dbReference>
<protein>
    <submittedName>
        <fullName evidence="1">Uncharacterized protein</fullName>
    </submittedName>
</protein>
<reference evidence="1" key="1">
    <citation type="submission" date="2018-05" db="EMBL/GenBank/DDBJ databases">
        <authorList>
            <person name="Lanie J.A."/>
            <person name="Ng W.-L."/>
            <person name="Kazmierczak K.M."/>
            <person name="Andrzejewski T.M."/>
            <person name="Davidsen T.M."/>
            <person name="Wayne K.J."/>
            <person name="Tettelin H."/>
            <person name="Glass J.I."/>
            <person name="Rusch D."/>
            <person name="Podicherti R."/>
            <person name="Tsui H.-C.T."/>
            <person name="Winkler M.E."/>
        </authorList>
    </citation>
    <scope>NUCLEOTIDE SEQUENCE</scope>
</reference>